<keyword evidence="3" id="KW-1185">Reference proteome</keyword>
<sequence>MSPFVFTVQTSTDKGRTWRVDFTASDEEGYNSAGKLASDVLDTTYRTLLEGAGDAPVPLVQVQVYNGAVTGVALATSSIGTDRQWEATHQLLTEISADIKGFEEEKKQAEEKAASAQRAISNAKQRLESVTRSAIRMNMPQVDIAHGAGRSREWVRRIQGSITAEQ</sequence>
<name>A0A1E5PKG2_9ACTN</name>
<comment type="caution">
    <text evidence="2">The sequence shown here is derived from an EMBL/GenBank/DDBJ whole genome shotgun (WGS) entry which is preliminary data.</text>
</comment>
<evidence type="ECO:0000256" key="1">
    <source>
        <dbReference type="SAM" id="Coils"/>
    </source>
</evidence>
<accession>A0A1E5PKG2</accession>
<dbReference type="RefSeq" id="WP_069918173.1">
    <property type="nucleotide sequence ID" value="NZ_MEHK01000001.1"/>
</dbReference>
<reference evidence="2 3" key="1">
    <citation type="submission" date="2016-08" db="EMBL/GenBank/DDBJ databases">
        <title>The complete genome of Streptomyces subrutilus 10-1-1.</title>
        <authorList>
            <person name="Chen X."/>
        </authorList>
    </citation>
    <scope>NUCLEOTIDE SEQUENCE [LARGE SCALE GENOMIC DNA]</scope>
    <source>
        <strain evidence="2 3">10-1-1</strain>
    </source>
</reference>
<gene>
    <name evidence="2" type="ORF">BGK67_00465</name>
</gene>
<keyword evidence="1" id="KW-0175">Coiled coil</keyword>
<dbReference type="Proteomes" id="UP000095705">
    <property type="component" value="Unassembled WGS sequence"/>
</dbReference>
<dbReference type="OrthoDB" id="4351119at2"/>
<dbReference type="AlphaFoldDB" id="A0A1E5PKG2"/>
<protein>
    <submittedName>
        <fullName evidence="2">Uncharacterized protein</fullName>
    </submittedName>
</protein>
<dbReference type="EMBL" id="MEHK01000001">
    <property type="protein sequence ID" value="OEJ30058.1"/>
    <property type="molecule type" value="Genomic_DNA"/>
</dbReference>
<evidence type="ECO:0000313" key="3">
    <source>
        <dbReference type="Proteomes" id="UP000095705"/>
    </source>
</evidence>
<evidence type="ECO:0000313" key="2">
    <source>
        <dbReference type="EMBL" id="OEJ30058.1"/>
    </source>
</evidence>
<proteinExistence type="predicted"/>
<organism evidence="2 3">
    <name type="scientific">Streptomyces subrutilus</name>
    <dbReference type="NCBI Taxonomy" id="36818"/>
    <lineage>
        <taxon>Bacteria</taxon>
        <taxon>Bacillati</taxon>
        <taxon>Actinomycetota</taxon>
        <taxon>Actinomycetes</taxon>
        <taxon>Kitasatosporales</taxon>
        <taxon>Streptomycetaceae</taxon>
        <taxon>Streptomyces</taxon>
    </lineage>
</organism>
<feature type="coiled-coil region" evidence="1">
    <location>
        <begin position="92"/>
        <end position="133"/>
    </location>
</feature>